<keyword evidence="2" id="KW-0520">NAD</keyword>
<reference evidence="5" key="1">
    <citation type="journal article" date="2014" name="Int. J. Syst. Evol. Microbiol.">
        <title>Complete genome sequence of Corynebacterium casei LMG S-19264T (=DSM 44701T), isolated from a smear-ripened cheese.</title>
        <authorList>
            <consortium name="US DOE Joint Genome Institute (JGI-PGF)"/>
            <person name="Walter F."/>
            <person name="Albersmeier A."/>
            <person name="Kalinowski J."/>
            <person name="Ruckert C."/>
        </authorList>
    </citation>
    <scope>NUCLEOTIDE SEQUENCE</scope>
    <source>
        <strain evidence="5">VKM B-2789</strain>
    </source>
</reference>
<evidence type="ECO:0000313" key="6">
    <source>
        <dbReference type="Proteomes" id="UP001143330"/>
    </source>
</evidence>
<gene>
    <name evidence="5" type="ORF">GCM10017653_21790</name>
</gene>
<comment type="caution">
    <text evidence="5">The sequence shown here is derived from an EMBL/GenBank/DDBJ whole genome shotgun (WGS) entry which is preliminary data.</text>
</comment>
<dbReference type="PANTHER" id="PTHR43491">
    <property type="entry name" value="UDP-N-ACETYL-D-MANNOSAMINE DEHYDROGENASE"/>
    <property type="match status" value="1"/>
</dbReference>
<keyword evidence="6" id="KW-1185">Reference proteome</keyword>
<accession>A0A9W6JY87</accession>
<dbReference type="SUPFAM" id="SSF48179">
    <property type="entry name" value="6-phosphogluconate dehydrogenase C-terminal domain-like"/>
    <property type="match status" value="1"/>
</dbReference>
<proteinExistence type="inferred from homology"/>
<dbReference type="Gene3D" id="3.40.50.720">
    <property type="entry name" value="NAD(P)-binding Rossmann-like Domain"/>
    <property type="match status" value="2"/>
</dbReference>
<dbReference type="SUPFAM" id="SSF52413">
    <property type="entry name" value="UDP-glucose/GDP-mannose dehydrogenase C-terminal domain"/>
    <property type="match status" value="1"/>
</dbReference>
<dbReference type="PIRSF" id="PIRSF500136">
    <property type="entry name" value="UDP_ManNAc_DH"/>
    <property type="match status" value="1"/>
</dbReference>
<evidence type="ECO:0000256" key="2">
    <source>
        <dbReference type="ARBA" id="ARBA00023027"/>
    </source>
</evidence>
<dbReference type="SUPFAM" id="SSF51735">
    <property type="entry name" value="NAD(P)-binding Rossmann-fold domains"/>
    <property type="match status" value="1"/>
</dbReference>
<organism evidence="5 6">
    <name type="scientific">Ancylobacter defluvii</name>
    <dbReference type="NCBI Taxonomy" id="1282440"/>
    <lineage>
        <taxon>Bacteria</taxon>
        <taxon>Pseudomonadati</taxon>
        <taxon>Pseudomonadota</taxon>
        <taxon>Alphaproteobacteria</taxon>
        <taxon>Hyphomicrobiales</taxon>
        <taxon>Xanthobacteraceae</taxon>
        <taxon>Ancylobacter</taxon>
    </lineage>
</organism>
<evidence type="ECO:0000256" key="3">
    <source>
        <dbReference type="PIRNR" id="PIRNR000124"/>
    </source>
</evidence>
<dbReference type="InterPro" id="IPR036291">
    <property type="entry name" value="NAD(P)-bd_dom_sf"/>
</dbReference>
<sequence>MTTPTLAELETLFHTRRATIGIIGLGYVGLPLALVAAEAGFSVIGFDINSRRVDAINAGEQVIRYIPATRMEAALAGGRFKAATDFSGLGDCDAIIICVPTPLTRQREPDLSFVADTTRTIAITLRQGQLVVLESTTWPGTTVELVKPILEATGLVSGRDFFLAFSPEREDPGNPSYSTATIPKVVGGDGPEAGTLAQLLYGQFISAVVPVSSTQAAEAVKLTENIFRSVNIALVNELKTVYAAMGVDIWEVIEAASSKPFGFMPFYPGPGLGGHCIPIDPFYLTWKAREFDIETRFIELAGQINTRMPYLVVDQLAEALDRYFGHGLAGAHILVLGVAYKKNVDDVRESPALKLMELIDERGGLCEFHDPQVAALPPTRRHPRLSGKQSIPLDASTLAGFDAVLVATDHDGVDYALVAAQAKLVVDTRNVFARLGLSPQRLVKA</sequence>
<reference evidence="5" key="2">
    <citation type="submission" date="2023-01" db="EMBL/GenBank/DDBJ databases">
        <authorList>
            <person name="Sun Q."/>
            <person name="Evtushenko L."/>
        </authorList>
    </citation>
    <scope>NUCLEOTIDE SEQUENCE</scope>
    <source>
        <strain evidence="5">VKM B-2789</strain>
    </source>
</reference>
<dbReference type="Pfam" id="PF00984">
    <property type="entry name" value="UDPG_MGDP_dh"/>
    <property type="match status" value="1"/>
</dbReference>
<comment type="similarity">
    <text evidence="3">Belongs to the UDP-glucose/GDP-mannose dehydrogenase family.</text>
</comment>
<dbReference type="Pfam" id="PF03721">
    <property type="entry name" value="UDPG_MGDP_dh_N"/>
    <property type="match status" value="1"/>
</dbReference>
<dbReference type="Proteomes" id="UP001143330">
    <property type="component" value="Unassembled WGS sequence"/>
</dbReference>
<name>A0A9W6JY87_9HYPH</name>
<evidence type="ECO:0000313" key="5">
    <source>
        <dbReference type="EMBL" id="GLK84109.1"/>
    </source>
</evidence>
<dbReference type="InterPro" id="IPR014027">
    <property type="entry name" value="UDP-Glc/GDP-Man_DH_C"/>
</dbReference>
<dbReference type="GO" id="GO:0000271">
    <property type="term" value="P:polysaccharide biosynthetic process"/>
    <property type="evidence" value="ECO:0007669"/>
    <property type="project" value="InterPro"/>
</dbReference>
<dbReference type="GO" id="GO:0051287">
    <property type="term" value="F:NAD binding"/>
    <property type="evidence" value="ECO:0007669"/>
    <property type="project" value="InterPro"/>
</dbReference>
<dbReference type="NCBIfam" id="TIGR03026">
    <property type="entry name" value="NDP-sugDHase"/>
    <property type="match status" value="1"/>
</dbReference>
<dbReference type="InterPro" id="IPR001732">
    <property type="entry name" value="UDP-Glc/GDP-Man_DH_N"/>
</dbReference>
<dbReference type="GO" id="GO:0016616">
    <property type="term" value="F:oxidoreductase activity, acting on the CH-OH group of donors, NAD or NADP as acceptor"/>
    <property type="evidence" value="ECO:0007669"/>
    <property type="project" value="InterPro"/>
</dbReference>
<protein>
    <submittedName>
        <fullName evidence="5">UDP-N-acetyl-D-glucosamine dehydrogenase</fullName>
    </submittedName>
</protein>
<evidence type="ECO:0000259" key="4">
    <source>
        <dbReference type="SMART" id="SM00984"/>
    </source>
</evidence>
<keyword evidence="1" id="KW-0560">Oxidoreductase</keyword>
<dbReference type="Pfam" id="PF03720">
    <property type="entry name" value="UDPG_MGDP_dh_C"/>
    <property type="match status" value="1"/>
</dbReference>
<dbReference type="PIRSF" id="PIRSF000124">
    <property type="entry name" value="UDPglc_GDPman_dh"/>
    <property type="match status" value="1"/>
</dbReference>
<dbReference type="InterPro" id="IPR014026">
    <property type="entry name" value="UDP-Glc/GDP-Man_DH_dimer"/>
</dbReference>
<dbReference type="EMBL" id="BSFM01000012">
    <property type="protein sequence ID" value="GLK84109.1"/>
    <property type="molecule type" value="Genomic_DNA"/>
</dbReference>
<dbReference type="RefSeq" id="WP_213358418.1">
    <property type="nucleotide sequence ID" value="NZ_BSFM01000012.1"/>
</dbReference>
<dbReference type="PANTHER" id="PTHR43491:SF1">
    <property type="entry name" value="UDP-N-ACETYL-D-MANNOSAMINE DEHYDROGENASE"/>
    <property type="match status" value="1"/>
</dbReference>
<feature type="domain" description="UDP-glucose/GDP-mannose dehydrogenase C-terminal" evidence="4">
    <location>
        <begin position="334"/>
        <end position="434"/>
    </location>
</feature>
<dbReference type="GO" id="GO:0016628">
    <property type="term" value="F:oxidoreductase activity, acting on the CH-CH group of donors, NAD or NADP as acceptor"/>
    <property type="evidence" value="ECO:0007669"/>
    <property type="project" value="InterPro"/>
</dbReference>
<dbReference type="SMART" id="SM00984">
    <property type="entry name" value="UDPG_MGDP_dh_C"/>
    <property type="match status" value="1"/>
</dbReference>
<dbReference type="InterPro" id="IPR028359">
    <property type="entry name" value="UDP_ManNAc/GlcNAc_DH"/>
</dbReference>
<dbReference type="InterPro" id="IPR008927">
    <property type="entry name" value="6-PGluconate_DH-like_C_sf"/>
</dbReference>
<dbReference type="InterPro" id="IPR036220">
    <property type="entry name" value="UDP-Glc/GDP-Man_DH_C_sf"/>
</dbReference>
<evidence type="ECO:0000256" key="1">
    <source>
        <dbReference type="ARBA" id="ARBA00023002"/>
    </source>
</evidence>
<dbReference type="AlphaFoldDB" id="A0A9W6JY87"/>
<dbReference type="InterPro" id="IPR017476">
    <property type="entry name" value="UDP-Glc/GDP-Man"/>
</dbReference>